<dbReference type="GO" id="GO:0046872">
    <property type="term" value="F:metal ion binding"/>
    <property type="evidence" value="ECO:0007669"/>
    <property type="project" value="UniProtKB-KW"/>
</dbReference>
<sequence>MKKSFRYASRVPNKNLHIDHDDFREFEPFDGETDLVPKSAQPGVDALSVVGVDMRKDINAAHHYTGEYMTNLLVVRRGQQFIIDVSFNRPATPQDDFQLEFLIGADPAANKESLVVVNFGNHSGAAWAGQIVEARDTVVSLGVTASSKAIVGLYRMYVAVAMGNGMQRTEKDPNTNFYLLFNPWNPDDDVFYPDDAGRSEYVLNSTGLIYMGTSDQVTERGWVYGQFEEGILDACIYIMDACRMPIPNRGDVVKMVRTASALINSQDDNGVLIGNWSDDFSMGTPPTTWTGSASILQKYHTSGAPVSFAQCWVYAGVLNTFLRCLGIPSRVITNFNSAHDNTGNLKTELIFKPDGTPDRHNTQDSIWNFHCWNEAFMKRVDLPPKYSGWQVVDATPQETNDGYFRCGPAPVIAIRDGELCHPFDCGFVFAEVNSDLIHMKSDKYGNMTSFKVDTTYVGKLIYTKSLSGRRPEDITGTYKHPEGSLADQQTMALAEQYGCSRDRSNFPASKLSIHISAQAGYVGEPLRVSVTFYNQSETMKSVKVHMEISPTYYTGVVASDPLKVEDCRFDLDGFQSSIKVFELSPQEYVSKLGSNSSLEVTVTGQTDDVEVSEVKTIALKLPPLNITLSGQPQVNRDMYVLVSFTNTMGFPLTGAKLAMEGAGLLETQVYNYRTIPPMGQISRKVGFRPTKPGLQTLLVVLDCDNLPDVTFDPFLLVVVFEREAAVRPAGHQREAAVFPPSDLQSERRSLSAASIQQGAMHSDEPNNHKVSDQTRIIRSMMQVKVYMMQQQQLIHLPLLVPQSAPVAAILTCFQGVDLCGPVADPDPVLRPADLRLQGKQLLPTNHPSLLETGFSPPPAAPSCILPPPPRLSAEHMSACSLLRLCCAALEEAEPGRAEPGQAVEHVLLLLAGCSSSSSSSMCSSSPTPPTGVGFM</sequence>
<dbReference type="EMBL" id="NHOQ01000126">
    <property type="protein sequence ID" value="PWA32840.1"/>
    <property type="molecule type" value="Genomic_DNA"/>
</dbReference>
<feature type="region of interest" description="Disordered" evidence="8">
    <location>
        <begin position="915"/>
        <end position="935"/>
    </location>
</feature>
<dbReference type="Pfam" id="PF00927">
    <property type="entry name" value="Transglut_C"/>
    <property type="match status" value="1"/>
</dbReference>
<dbReference type="InterPro" id="IPR036238">
    <property type="entry name" value="Transglutaminase_C_sf"/>
</dbReference>
<feature type="compositionally biased region" description="Low complexity" evidence="8">
    <location>
        <begin position="915"/>
        <end position="925"/>
    </location>
</feature>
<organism evidence="10 11">
    <name type="scientific">Gambusia affinis</name>
    <name type="common">Western mosquitofish</name>
    <name type="synonym">Heterandria affinis</name>
    <dbReference type="NCBI Taxonomy" id="33528"/>
    <lineage>
        <taxon>Eukaryota</taxon>
        <taxon>Metazoa</taxon>
        <taxon>Chordata</taxon>
        <taxon>Craniata</taxon>
        <taxon>Vertebrata</taxon>
        <taxon>Euteleostomi</taxon>
        <taxon>Actinopterygii</taxon>
        <taxon>Neopterygii</taxon>
        <taxon>Teleostei</taxon>
        <taxon>Neoteleostei</taxon>
        <taxon>Acanthomorphata</taxon>
        <taxon>Ovalentaria</taxon>
        <taxon>Atherinomorphae</taxon>
        <taxon>Cyprinodontiformes</taxon>
        <taxon>Poeciliidae</taxon>
        <taxon>Poeciliinae</taxon>
        <taxon>Gambusia</taxon>
    </lineage>
</organism>
<dbReference type="Gene3D" id="2.60.40.10">
    <property type="entry name" value="Immunoglobulins"/>
    <property type="match status" value="3"/>
</dbReference>
<dbReference type="GO" id="GO:0072378">
    <property type="term" value="P:blood coagulation, fibrin clot formation"/>
    <property type="evidence" value="ECO:0007669"/>
    <property type="project" value="TreeGrafter"/>
</dbReference>
<comment type="cofactor">
    <cofactor evidence="1">
        <name>Ca(2+)</name>
        <dbReference type="ChEBI" id="CHEBI:29108"/>
    </cofactor>
</comment>
<evidence type="ECO:0000313" key="11">
    <source>
        <dbReference type="Proteomes" id="UP000250572"/>
    </source>
</evidence>
<dbReference type="InterPro" id="IPR038765">
    <property type="entry name" value="Papain-like_cys_pep_sf"/>
</dbReference>
<dbReference type="Gene3D" id="3.90.260.10">
    <property type="entry name" value="Transglutaminase-like"/>
    <property type="match status" value="1"/>
</dbReference>
<dbReference type="InterPro" id="IPR008958">
    <property type="entry name" value="Transglutaminase_C"/>
</dbReference>
<dbReference type="SUPFAM" id="SSF49309">
    <property type="entry name" value="Transglutaminase, two C-terminal domains"/>
    <property type="match status" value="2"/>
</dbReference>
<evidence type="ECO:0000256" key="7">
    <source>
        <dbReference type="ARBA" id="ARBA00024222"/>
    </source>
</evidence>
<dbReference type="InterPro" id="IPR001102">
    <property type="entry name" value="Transglutaminase_N"/>
</dbReference>
<keyword evidence="3" id="KW-0808">Transferase</keyword>
<dbReference type="InterPro" id="IPR002931">
    <property type="entry name" value="Transglutaminase-like"/>
</dbReference>
<dbReference type="InterPro" id="IPR036985">
    <property type="entry name" value="Transglutaminase-like_sf"/>
</dbReference>
<evidence type="ECO:0000256" key="6">
    <source>
        <dbReference type="ARBA" id="ARBA00023315"/>
    </source>
</evidence>
<dbReference type="FunFam" id="3.90.260.10:FF:000001">
    <property type="entry name" value="Protein-glutamine gamma-glutamyltransferase 2"/>
    <property type="match status" value="1"/>
</dbReference>
<dbReference type="SMART" id="SM00460">
    <property type="entry name" value="TGc"/>
    <property type="match status" value="1"/>
</dbReference>
<evidence type="ECO:0000256" key="2">
    <source>
        <dbReference type="ARBA" id="ARBA00005968"/>
    </source>
</evidence>
<dbReference type="PANTHER" id="PTHR11590:SF42">
    <property type="entry name" value="COAGULATION FACTOR XIII A CHAIN"/>
    <property type="match status" value="1"/>
</dbReference>
<comment type="similarity">
    <text evidence="2">Belongs to the transglutaminase superfamily. Transglutaminase family.</text>
</comment>
<dbReference type="InterPro" id="IPR013783">
    <property type="entry name" value="Ig-like_fold"/>
</dbReference>
<dbReference type="PANTHER" id="PTHR11590">
    <property type="entry name" value="PROTEIN-GLUTAMINE GAMMA-GLUTAMYLTRANSFERASE"/>
    <property type="match status" value="1"/>
</dbReference>
<dbReference type="InterPro" id="IPR014756">
    <property type="entry name" value="Ig_E-set"/>
</dbReference>
<dbReference type="SUPFAM" id="SSF81296">
    <property type="entry name" value="E set domains"/>
    <property type="match status" value="1"/>
</dbReference>
<accession>A0A315WVM4</accession>
<feature type="domain" description="Transglutaminase-like" evidence="9">
    <location>
        <begin position="303"/>
        <end position="396"/>
    </location>
</feature>
<reference evidence="10 11" key="1">
    <citation type="journal article" date="2018" name="G3 (Bethesda)">
        <title>A High-Quality Reference Genome for the Invasive Mosquitofish Gambusia affinis Using a Chicago Library.</title>
        <authorList>
            <person name="Hoffberg S.L."/>
            <person name="Troendle N.J."/>
            <person name="Glenn T.C."/>
            <person name="Mahmud O."/>
            <person name="Louha S."/>
            <person name="Chalopin D."/>
            <person name="Bennetzen J.L."/>
            <person name="Mauricio R."/>
        </authorList>
    </citation>
    <scope>NUCLEOTIDE SEQUENCE [LARGE SCALE GENOMIC DNA]</scope>
    <source>
        <strain evidence="10">NE01/NJP1002.9</strain>
        <tissue evidence="10">Muscle</tissue>
    </source>
</reference>
<keyword evidence="11" id="KW-1185">Reference proteome</keyword>
<dbReference type="Pfam" id="PF00868">
    <property type="entry name" value="Transglut_N"/>
    <property type="match status" value="1"/>
</dbReference>
<keyword evidence="5" id="KW-0106">Calcium</keyword>
<dbReference type="GO" id="GO:0007399">
    <property type="term" value="P:nervous system development"/>
    <property type="evidence" value="ECO:0007669"/>
    <property type="project" value="UniProtKB-ARBA"/>
</dbReference>
<dbReference type="SUPFAM" id="SSF54001">
    <property type="entry name" value="Cysteine proteinases"/>
    <property type="match status" value="1"/>
</dbReference>
<dbReference type="EC" id="2.3.2.13" evidence="7"/>
<evidence type="ECO:0000256" key="8">
    <source>
        <dbReference type="SAM" id="MobiDB-lite"/>
    </source>
</evidence>
<name>A0A315WVM4_GAMAF</name>
<evidence type="ECO:0000256" key="1">
    <source>
        <dbReference type="ARBA" id="ARBA00001913"/>
    </source>
</evidence>
<protein>
    <recommendedName>
        <fullName evidence="7">protein-glutamine gamma-glutamyltransferase</fullName>
        <ecNumber evidence="7">2.3.2.13</ecNumber>
    </recommendedName>
</protein>
<dbReference type="Pfam" id="PF01841">
    <property type="entry name" value="Transglut_core"/>
    <property type="match status" value="1"/>
</dbReference>
<keyword evidence="4" id="KW-0479">Metal-binding</keyword>
<comment type="caution">
    <text evidence="10">The sequence shown here is derived from an EMBL/GenBank/DDBJ whole genome shotgun (WGS) entry which is preliminary data.</text>
</comment>
<evidence type="ECO:0000256" key="5">
    <source>
        <dbReference type="ARBA" id="ARBA00022837"/>
    </source>
</evidence>
<evidence type="ECO:0000313" key="10">
    <source>
        <dbReference type="EMBL" id="PWA32840.1"/>
    </source>
</evidence>
<keyword evidence="6" id="KW-0012">Acyltransferase</keyword>
<evidence type="ECO:0000259" key="9">
    <source>
        <dbReference type="SMART" id="SM00460"/>
    </source>
</evidence>
<gene>
    <name evidence="10" type="ORF">CCH79_00019307</name>
</gene>
<dbReference type="GO" id="GO:0003810">
    <property type="term" value="F:protein-glutamine gamma-glutamyltransferase activity"/>
    <property type="evidence" value="ECO:0007669"/>
    <property type="project" value="UniProtKB-EC"/>
</dbReference>
<evidence type="ECO:0000256" key="4">
    <source>
        <dbReference type="ARBA" id="ARBA00022723"/>
    </source>
</evidence>
<dbReference type="STRING" id="33528.ENSGAFP00000003323"/>
<proteinExistence type="inferred from homology"/>
<dbReference type="InterPro" id="IPR050779">
    <property type="entry name" value="Transglutaminase"/>
</dbReference>
<dbReference type="AlphaFoldDB" id="A0A315WVM4"/>
<dbReference type="Proteomes" id="UP000250572">
    <property type="component" value="Unassembled WGS sequence"/>
</dbReference>
<evidence type="ECO:0000256" key="3">
    <source>
        <dbReference type="ARBA" id="ARBA00022679"/>
    </source>
</evidence>